<keyword evidence="4" id="KW-0238">DNA-binding</keyword>
<feature type="compositionally biased region" description="Low complexity" evidence="7">
    <location>
        <begin position="627"/>
        <end position="653"/>
    </location>
</feature>
<comment type="subcellular location">
    <subcellularLocation>
        <location evidence="1">Nucleus</location>
    </subcellularLocation>
</comment>
<keyword evidence="6" id="KW-0539">Nucleus</keyword>
<evidence type="ECO:0000256" key="7">
    <source>
        <dbReference type="SAM" id="MobiDB-lite"/>
    </source>
</evidence>
<protein>
    <submittedName>
        <fullName evidence="9">Fungal-specific transcription factor domain-containing protein</fullName>
    </submittedName>
</protein>
<reference evidence="9 10" key="1">
    <citation type="submission" date="2024-07" db="EMBL/GenBank/DDBJ databases">
        <title>Section-level genome sequencing and comparative genomics of Aspergillus sections Usti and Cavernicolus.</title>
        <authorList>
            <consortium name="Lawrence Berkeley National Laboratory"/>
            <person name="Nybo J.L."/>
            <person name="Vesth T.C."/>
            <person name="Theobald S."/>
            <person name="Frisvad J.C."/>
            <person name="Larsen T.O."/>
            <person name="Kjaerboelling I."/>
            <person name="Rothschild-Mancinelli K."/>
            <person name="Lyhne E.K."/>
            <person name="Kogle M.E."/>
            <person name="Barry K."/>
            <person name="Clum A."/>
            <person name="Na H."/>
            <person name="Ledsgaard L."/>
            <person name="Lin J."/>
            <person name="Lipzen A."/>
            <person name="Kuo A."/>
            <person name="Riley R."/>
            <person name="Mondo S."/>
            <person name="Labutti K."/>
            <person name="Haridas S."/>
            <person name="Pangalinan J."/>
            <person name="Salamov A.A."/>
            <person name="Simmons B.A."/>
            <person name="Magnuson J.K."/>
            <person name="Chen J."/>
            <person name="Drula E."/>
            <person name="Henrissat B."/>
            <person name="Wiebenga A."/>
            <person name="Lubbers R.J."/>
            <person name="Gomes A.C."/>
            <person name="Makela M.R."/>
            <person name="Stajich J."/>
            <person name="Grigoriev I.V."/>
            <person name="Mortensen U.H."/>
            <person name="De Vries R.P."/>
            <person name="Baker S.E."/>
            <person name="Andersen M.R."/>
        </authorList>
    </citation>
    <scope>NUCLEOTIDE SEQUENCE [LARGE SCALE GENOMIC DNA]</scope>
    <source>
        <strain evidence="9 10">CBS 123904</strain>
    </source>
</reference>
<keyword evidence="10" id="KW-1185">Reference proteome</keyword>
<dbReference type="Pfam" id="PF04082">
    <property type="entry name" value="Fungal_trans"/>
    <property type="match status" value="1"/>
</dbReference>
<keyword evidence="2" id="KW-0479">Metal-binding</keyword>
<evidence type="ECO:0000313" key="10">
    <source>
        <dbReference type="Proteomes" id="UP001610446"/>
    </source>
</evidence>
<dbReference type="InterPro" id="IPR051711">
    <property type="entry name" value="Stress_Response_Reg"/>
</dbReference>
<proteinExistence type="predicted"/>
<dbReference type="SMART" id="SM00066">
    <property type="entry name" value="GAL4"/>
    <property type="match status" value="1"/>
</dbReference>
<keyword evidence="3" id="KW-0805">Transcription regulation</keyword>
<evidence type="ECO:0000256" key="1">
    <source>
        <dbReference type="ARBA" id="ARBA00004123"/>
    </source>
</evidence>
<dbReference type="CDD" id="cd00067">
    <property type="entry name" value="GAL4"/>
    <property type="match status" value="1"/>
</dbReference>
<evidence type="ECO:0000313" key="9">
    <source>
        <dbReference type="EMBL" id="KAL2837688.1"/>
    </source>
</evidence>
<feature type="region of interest" description="Disordered" evidence="7">
    <location>
        <begin position="609"/>
        <end position="659"/>
    </location>
</feature>
<name>A0ABR4JFC4_9EURO</name>
<dbReference type="InterPro" id="IPR036864">
    <property type="entry name" value="Zn2-C6_fun-type_DNA-bd_sf"/>
</dbReference>
<dbReference type="Proteomes" id="UP001610446">
    <property type="component" value="Unassembled WGS sequence"/>
</dbReference>
<dbReference type="CDD" id="cd12148">
    <property type="entry name" value="fungal_TF_MHR"/>
    <property type="match status" value="1"/>
</dbReference>
<evidence type="ECO:0000256" key="6">
    <source>
        <dbReference type="ARBA" id="ARBA00023242"/>
    </source>
</evidence>
<dbReference type="EMBL" id="JBFXLU010000156">
    <property type="protein sequence ID" value="KAL2837688.1"/>
    <property type="molecule type" value="Genomic_DNA"/>
</dbReference>
<dbReference type="SMART" id="SM00906">
    <property type="entry name" value="Fungal_trans"/>
    <property type="match status" value="1"/>
</dbReference>
<dbReference type="PANTHER" id="PTHR47540:SF6">
    <property type="entry name" value="ZN(II)2CYS6 TRANSCRIPTION FACTOR (EUROFUNG)"/>
    <property type="match status" value="1"/>
</dbReference>
<feature type="region of interest" description="Disordered" evidence="7">
    <location>
        <begin position="87"/>
        <end position="120"/>
    </location>
</feature>
<dbReference type="InterPro" id="IPR007219">
    <property type="entry name" value="XnlR_reg_dom"/>
</dbReference>
<feature type="compositionally biased region" description="Polar residues" evidence="7">
    <location>
        <begin position="91"/>
        <end position="117"/>
    </location>
</feature>
<organism evidence="9 10">
    <name type="scientific">Aspergillus pseudoustus</name>
    <dbReference type="NCBI Taxonomy" id="1810923"/>
    <lineage>
        <taxon>Eukaryota</taxon>
        <taxon>Fungi</taxon>
        <taxon>Dikarya</taxon>
        <taxon>Ascomycota</taxon>
        <taxon>Pezizomycotina</taxon>
        <taxon>Eurotiomycetes</taxon>
        <taxon>Eurotiomycetidae</taxon>
        <taxon>Eurotiales</taxon>
        <taxon>Aspergillaceae</taxon>
        <taxon>Aspergillus</taxon>
        <taxon>Aspergillus subgen. Nidulantes</taxon>
    </lineage>
</organism>
<dbReference type="SUPFAM" id="SSF57701">
    <property type="entry name" value="Zn2/Cys6 DNA-binding domain"/>
    <property type="match status" value="1"/>
</dbReference>
<feature type="domain" description="Zn(2)-C6 fungal-type" evidence="8">
    <location>
        <begin position="31"/>
        <end position="62"/>
    </location>
</feature>
<dbReference type="PROSITE" id="PS50048">
    <property type="entry name" value="ZN2_CY6_FUNGAL_2"/>
    <property type="match status" value="1"/>
</dbReference>
<dbReference type="PROSITE" id="PS00463">
    <property type="entry name" value="ZN2_CY6_FUNGAL_1"/>
    <property type="match status" value="1"/>
</dbReference>
<evidence type="ECO:0000256" key="5">
    <source>
        <dbReference type="ARBA" id="ARBA00023163"/>
    </source>
</evidence>
<dbReference type="Pfam" id="PF00172">
    <property type="entry name" value="Zn_clus"/>
    <property type="match status" value="1"/>
</dbReference>
<evidence type="ECO:0000256" key="2">
    <source>
        <dbReference type="ARBA" id="ARBA00022723"/>
    </source>
</evidence>
<dbReference type="Gene3D" id="4.10.240.10">
    <property type="entry name" value="Zn(2)-C6 fungal-type DNA-binding domain"/>
    <property type="match status" value="1"/>
</dbReference>
<feature type="region of interest" description="Disordered" evidence="7">
    <location>
        <begin position="1"/>
        <end position="22"/>
    </location>
</feature>
<dbReference type="InterPro" id="IPR001138">
    <property type="entry name" value="Zn2Cys6_DnaBD"/>
</dbReference>
<evidence type="ECO:0000256" key="3">
    <source>
        <dbReference type="ARBA" id="ARBA00023015"/>
    </source>
</evidence>
<accession>A0ABR4JFC4</accession>
<dbReference type="PANTHER" id="PTHR47540">
    <property type="entry name" value="THIAMINE REPRESSIBLE GENES REGULATORY PROTEIN THI5"/>
    <property type="match status" value="1"/>
</dbReference>
<evidence type="ECO:0000256" key="4">
    <source>
        <dbReference type="ARBA" id="ARBA00023125"/>
    </source>
</evidence>
<evidence type="ECO:0000259" key="8">
    <source>
        <dbReference type="PROSITE" id="PS50048"/>
    </source>
</evidence>
<comment type="caution">
    <text evidence="9">The sequence shown here is derived from an EMBL/GenBank/DDBJ whole genome shotgun (WGS) entry which is preliminary data.</text>
</comment>
<sequence>MQAQNSEHGPRRLIGRRDLSRSAVGKKRPVACRRCHAQKIRCSGERPCSKCRLAGCGDECSYVVRDRKVRVDESYLEQLIRDSKELRRSKLSSPGTTVTQAVEDPSVSTPPATSPDTRNPIMNERAWFESHHGSSLPIFINEVSCTAFATRLCQHLTAADSSNLHTHMPRMKYTDECTLNLLSQGETPWPSLARARLLVNTVLGHANPQFHLTGRKRTLDCLNHIYKTEAFDDPVLVCKYFALFALGEVCSISSSRSNDAAVVPGTAYYARVISLIHVLPERPSMAHIEALVILSLYSQFLNRWHSAYTMIGTALRLGLAMGLNHNIPREQCPDPITRESRVRLWWNIYIFDRFWALKLGLPVQVDDSDIQVDLPCDDDLLVGVPGYRDEFVDAAYQVTVIELARISSDIMRSIYSRRAFKESFLQREQRILIELQQWLKRLPGRFRLQAGGQNPKFTAFIHLQFNYCVILAIRPILLSLVDQVRTTTTTSNSNINPNPTPSISPGLTALCEACIHSARHSMSLCAEEWTRGSLPIFGYAFAQYIFTSSLVLLISSLLPCSFGTTDSEGDREYVKTASEMLNYLVASGNPVADDLLVHLRRVQACLEDSKKSNNDQSSLPPKADEAQTTLSSQQVSLSPSTPASGSGGSTQPQAPDPHLLDASHVVYPAATPFRPANFVPEDPYFPTAEDIRHVPPYQAMMQDFLGQSVSGIGLLEDTLGLPEPFTDPWLGLPLWDCGGSGGSSDDYGI</sequence>
<gene>
    <name evidence="9" type="ORF">BJY01DRAFT_40519</name>
</gene>
<keyword evidence="5" id="KW-0804">Transcription</keyword>